<reference evidence="2" key="1">
    <citation type="journal article" date="2014" name="Front. Microbiol.">
        <title>High frequency of phylogenetically diverse reductive dehalogenase-homologous genes in deep subseafloor sedimentary metagenomes.</title>
        <authorList>
            <person name="Kawai M."/>
            <person name="Futagami T."/>
            <person name="Toyoda A."/>
            <person name="Takaki Y."/>
            <person name="Nishi S."/>
            <person name="Hori S."/>
            <person name="Arai W."/>
            <person name="Tsubouchi T."/>
            <person name="Morono Y."/>
            <person name="Uchiyama I."/>
            <person name="Ito T."/>
            <person name="Fujiyama A."/>
            <person name="Inagaki F."/>
            <person name="Takami H."/>
        </authorList>
    </citation>
    <scope>NUCLEOTIDE SEQUENCE</scope>
    <source>
        <strain evidence="2">Expedition CK06-06</strain>
    </source>
</reference>
<dbReference type="EMBL" id="BARS01031770">
    <property type="protein sequence ID" value="GAG21893.1"/>
    <property type="molecule type" value="Genomic_DNA"/>
</dbReference>
<dbReference type="SUPFAM" id="SSF54909">
    <property type="entry name" value="Dimeric alpha+beta barrel"/>
    <property type="match status" value="1"/>
</dbReference>
<protein>
    <recommendedName>
        <fullName evidence="1">Transcription regulator AsnC/Lrp ligand binding domain-containing protein</fullName>
    </recommendedName>
</protein>
<dbReference type="Gene3D" id="3.30.70.920">
    <property type="match status" value="1"/>
</dbReference>
<gene>
    <name evidence="2" type="ORF">S01H1_49393</name>
</gene>
<dbReference type="Pfam" id="PF01037">
    <property type="entry name" value="AsnC_trans_reg"/>
    <property type="match status" value="1"/>
</dbReference>
<organism evidence="2">
    <name type="scientific">marine sediment metagenome</name>
    <dbReference type="NCBI Taxonomy" id="412755"/>
    <lineage>
        <taxon>unclassified sequences</taxon>
        <taxon>metagenomes</taxon>
        <taxon>ecological metagenomes</taxon>
    </lineage>
</organism>
<evidence type="ECO:0000259" key="1">
    <source>
        <dbReference type="Pfam" id="PF01037"/>
    </source>
</evidence>
<dbReference type="InterPro" id="IPR019887">
    <property type="entry name" value="Tscrpt_reg_AsnC/Lrp_C"/>
</dbReference>
<accession>X0WBC8</accession>
<feature type="non-terminal residue" evidence="2">
    <location>
        <position position="1"/>
    </location>
</feature>
<name>X0WBC8_9ZZZZ</name>
<sequence>GLINPSLIGNKNVIVIGIRVSLSKDLVAVAKEIANIPFVYSVVIVTGRYDILVELFLETSKYADFLNDELSKIKSITSTESFIGLNCVEKWI</sequence>
<proteinExistence type="predicted"/>
<comment type="caution">
    <text evidence="2">The sequence shown here is derived from an EMBL/GenBank/DDBJ whole genome shotgun (WGS) entry which is preliminary data.</text>
</comment>
<dbReference type="InterPro" id="IPR011008">
    <property type="entry name" value="Dimeric_a/b-barrel"/>
</dbReference>
<dbReference type="AlphaFoldDB" id="X0WBC8"/>
<evidence type="ECO:0000313" key="2">
    <source>
        <dbReference type="EMBL" id="GAG21893.1"/>
    </source>
</evidence>
<feature type="domain" description="Transcription regulator AsnC/Lrp ligand binding" evidence="1">
    <location>
        <begin position="18"/>
        <end position="85"/>
    </location>
</feature>